<dbReference type="GO" id="GO:0051231">
    <property type="term" value="P:spindle elongation"/>
    <property type="evidence" value="ECO:0007669"/>
    <property type="project" value="TreeGrafter"/>
</dbReference>
<dbReference type="GO" id="GO:0005737">
    <property type="term" value="C:cytoplasm"/>
    <property type="evidence" value="ECO:0007669"/>
    <property type="project" value="UniProtKB-SubCell"/>
</dbReference>
<sequence length="324" mass="36293">MGLANNTELGNEQKGLIPRTVEELFYVLGTYSNDVHCKVTVTFVEIYQEQFRDLLCPETDSKRIILREKEGTQCLAGVQEVQVFNEKDIGELLELGTRNRSIGDTLMNQQSSRSHAIFTISLEKTMFLKGGAGASITKKSKFQLVDLAGSERMDKTGAEGVRLKESVKINTGLLVLGKVISILGDNNPDKDHVPYRDSKLTRLLQDSLGGTSQTVMIACISPLAKDLTETVSTLMYADRAKNIKNHPIMHIAHNNEQIEILEELEMFIDRLKAKGKFTPEMANYTTPHWIQYMMTELEDSQAISLELVIAIDLEIQDGDLRKGK</sequence>
<comment type="subcellular location">
    <subcellularLocation>
        <location evidence="1">Cytoplasm</location>
    </subcellularLocation>
</comment>
<dbReference type="PRINTS" id="PR00380">
    <property type="entry name" value="KINESINHEAVY"/>
</dbReference>
<dbReference type="InterPro" id="IPR001752">
    <property type="entry name" value="Kinesin_motor_dom"/>
</dbReference>
<evidence type="ECO:0000256" key="3">
    <source>
        <dbReference type="ARBA" id="ARBA00022741"/>
    </source>
</evidence>
<dbReference type="InterPro" id="IPR036961">
    <property type="entry name" value="Kinesin_motor_dom_sf"/>
</dbReference>
<dbReference type="SUPFAM" id="SSF52540">
    <property type="entry name" value="P-loop containing nucleoside triphosphate hydrolases"/>
    <property type="match status" value="1"/>
</dbReference>
<evidence type="ECO:0000256" key="4">
    <source>
        <dbReference type="ARBA" id="ARBA00022840"/>
    </source>
</evidence>
<comment type="caution">
    <text evidence="6">Lacks conserved residue(s) required for the propagation of feature annotation.</text>
</comment>
<dbReference type="GO" id="GO:0007018">
    <property type="term" value="P:microtubule-based movement"/>
    <property type="evidence" value="ECO:0007669"/>
    <property type="project" value="InterPro"/>
</dbReference>
<dbReference type="GO" id="GO:0005875">
    <property type="term" value="C:microtubule associated complex"/>
    <property type="evidence" value="ECO:0007669"/>
    <property type="project" value="TreeGrafter"/>
</dbReference>
<dbReference type="Proteomes" id="UP001210925">
    <property type="component" value="Unassembled WGS sequence"/>
</dbReference>
<name>A0AAD5Y906_9FUNG</name>
<evidence type="ECO:0000256" key="5">
    <source>
        <dbReference type="ARBA" id="ARBA00023054"/>
    </source>
</evidence>
<dbReference type="InterPro" id="IPR027640">
    <property type="entry name" value="Kinesin-like_fam"/>
</dbReference>
<keyword evidence="7" id="KW-0505">Motor protein</keyword>
<evidence type="ECO:0000256" key="1">
    <source>
        <dbReference type="ARBA" id="ARBA00004496"/>
    </source>
</evidence>
<dbReference type="PROSITE" id="PS50067">
    <property type="entry name" value="KINESIN_MOTOR_2"/>
    <property type="match status" value="1"/>
</dbReference>
<reference evidence="9" key="1">
    <citation type="submission" date="2020-05" db="EMBL/GenBank/DDBJ databases">
        <title>Phylogenomic resolution of chytrid fungi.</title>
        <authorList>
            <person name="Stajich J.E."/>
            <person name="Amses K."/>
            <person name="Simmons R."/>
            <person name="Seto K."/>
            <person name="Myers J."/>
            <person name="Bonds A."/>
            <person name="Quandt C.A."/>
            <person name="Barry K."/>
            <person name="Liu P."/>
            <person name="Grigoriev I."/>
            <person name="Longcore J.E."/>
            <person name="James T.Y."/>
        </authorList>
    </citation>
    <scope>NUCLEOTIDE SEQUENCE</scope>
    <source>
        <strain evidence="9">PLAUS21</strain>
    </source>
</reference>
<dbReference type="GO" id="GO:0003777">
    <property type="term" value="F:microtubule motor activity"/>
    <property type="evidence" value="ECO:0007669"/>
    <property type="project" value="InterPro"/>
</dbReference>
<dbReference type="GO" id="GO:0008017">
    <property type="term" value="F:microtubule binding"/>
    <property type="evidence" value="ECO:0007669"/>
    <property type="project" value="InterPro"/>
</dbReference>
<dbReference type="PANTHER" id="PTHR47969">
    <property type="entry name" value="CHROMOSOME-ASSOCIATED KINESIN KIF4A-RELATED"/>
    <property type="match status" value="1"/>
</dbReference>
<comment type="caution">
    <text evidence="9">The sequence shown here is derived from an EMBL/GenBank/DDBJ whole genome shotgun (WGS) entry which is preliminary data.</text>
</comment>
<dbReference type="AlphaFoldDB" id="A0AAD5Y906"/>
<organism evidence="9 10">
    <name type="scientific">Boothiomyces macroporosus</name>
    <dbReference type="NCBI Taxonomy" id="261099"/>
    <lineage>
        <taxon>Eukaryota</taxon>
        <taxon>Fungi</taxon>
        <taxon>Fungi incertae sedis</taxon>
        <taxon>Chytridiomycota</taxon>
        <taxon>Chytridiomycota incertae sedis</taxon>
        <taxon>Chytridiomycetes</taxon>
        <taxon>Rhizophydiales</taxon>
        <taxon>Terramycetaceae</taxon>
        <taxon>Boothiomyces</taxon>
    </lineage>
</organism>
<dbReference type="Gene3D" id="3.40.850.10">
    <property type="entry name" value="Kinesin motor domain"/>
    <property type="match status" value="1"/>
</dbReference>
<dbReference type="GO" id="GO:0007052">
    <property type="term" value="P:mitotic spindle organization"/>
    <property type="evidence" value="ECO:0007669"/>
    <property type="project" value="TreeGrafter"/>
</dbReference>
<dbReference type="PROSITE" id="PS00411">
    <property type="entry name" value="KINESIN_MOTOR_1"/>
    <property type="match status" value="1"/>
</dbReference>
<evidence type="ECO:0000256" key="7">
    <source>
        <dbReference type="RuleBase" id="RU000394"/>
    </source>
</evidence>
<keyword evidence="5" id="KW-0175">Coiled coil</keyword>
<keyword evidence="2" id="KW-0963">Cytoplasm</keyword>
<dbReference type="InterPro" id="IPR019821">
    <property type="entry name" value="Kinesin_motor_CS"/>
</dbReference>
<gene>
    <name evidence="9" type="ORF">HK103_003609</name>
</gene>
<keyword evidence="4 7" id="KW-0067">ATP-binding</keyword>
<dbReference type="SMART" id="SM00129">
    <property type="entry name" value="KISc"/>
    <property type="match status" value="1"/>
</dbReference>
<keyword evidence="7" id="KW-0493">Microtubule</keyword>
<dbReference type="GO" id="GO:0005524">
    <property type="term" value="F:ATP binding"/>
    <property type="evidence" value="ECO:0007669"/>
    <property type="project" value="UniProtKB-KW"/>
</dbReference>
<comment type="similarity">
    <text evidence="6 7">Belongs to the TRAFAC class myosin-kinesin ATPase superfamily. Kinesin family.</text>
</comment>
<dbReference type="Pfam" id="PF00225">
    <property type="entry name" value="Kinesin"/>
    <property type="match status" value="1"/>
</dbReference>
<dbReference type="PANTHER" id="PTHR47969:SF15">
    <property type="entry name" value="CHROMOSOME-ASSOCIATED KINESIN KIF4A-RELATED"/>
    <property type="match status" value="1"/>
</dbReference>
<dbReference type="GO" id="GO:0005874">
    <property type="term" value="C:microtubule"/>
    <property type="evidence" value="ECO:0007669"/>
    <property type="project" value="UniProtKB-KW"/>
</dbReference>
<accession>A0AAD5Y906</accession>
<dbReference type="EMBL" id="JADGKB010000027">
    <property type="protein sequence ID" value="KAJ3258487.1"/>
    <property type="molecule type" value="Genomic_DNA"/>
</dbReference>
<protein>
    <recommendedName>
        <fullName evidence="7">Kinesin-like protein</fullName>
    </recommendedName>
</protein>
<dbReference type="InterPro" id="IPR027417">
    <property type="entry name" value="P-loop_NTPase"/>
</dbReference>
<keyword evidence="10" id="KW-1185">Reference proteome</keyword>
<evidence type="ECO:0000256" key="2">
    <source>
        <dbReference type="ARBA" id="ARBA00022490"/>
    </source>
</evidence>
<evidence type="ECO:0000256" key="6">
    <source>
        <dbReference type="PROSITE-ProRule" id="PRU00283"/>
    </source>
</evidence>
<evidence type="ECO:0000313" key="9">
    <source>
        <dbReference type="EMBL" id="KAJ3258487.1"/>
    </source>
</evidence>
<evidence type="ECO:0000259" key="8">
    <source>
        <dbReference type="PROSITE" id="PS50067"/>
    </source>
</evidence>
<keyword evidence="3 7" id="KW-0547">Nucleotide-binding</keyword>
<feature type="domain" description="Kinesin motor" evidence="8">
    <location>
        <begin position="1"/>
        <end position="243"/>
    </location>
</feature>
<proteinExistence type="inferred from homology"/>
<evidence type="ECO:0000313" key="10">
    <source>
        <dbReference type="Proteomes" id="UP001210925"/>
    </source>
</evidence>